<name>A0A0N9HTQ0_9BACT</name>
<feature type="active site" description="Tele-phosphohistidine intermediate" evidence="3">
    <location>
        <position position="9"/>
    </location>
</feature>
<dbReference type="Pfam" id="PF00300">
    <property type="entry name" value="His_Phos_1"/>
    <property type="match status" value="1"/>
</dbReference>
<evidence type="ECO:0000256" key="4">
    <source>
        <dbReference type="PIRSR" id="PIRSR613078-2"/>
    </source>
</evidence>
<dbReference type="SMART" id="SM00855">
    <property type="entry name" value="PGAM"/>
    <property type="match status" value="1"/>
</dbReference>
<evidence type="ECO:0000256" key="3">
    <source>
        <dbReference type="PIRSR" id="PIRSR613078-1"/>
    </source>
</evidence>
<dbReference type="GO" id="GO:0016791">
    <property type="term" value="F:phosphatase activity"/>
    <property type="evidence" value="ECO:0007669"/>
    <property type="project" value="TreeGrafter"/>
</dbReference>
<evidence type="ECO:0000256" key="1">
    <source>
        <dbReference type="ARBA" id="ARBA00023152"/>
    </source>
</evidence>
<evidence type="ECO:0000256" key="2">
    <source>
        <dbReference type="ARBA" id="ARBA00023235"/>
    </source>
</evidence>
<organism evidence="5">
    <name type="scientific">uncultured bacterium 5G12</name>
    <dbReference type="NCBI Taxonomy" id="1701325"/>
    <lineage>
        <taxon>Bacteria</taxon>
        <taxon>environmental samples</taxon>
    </lineage>
</organism>
<sequence length="178" mass="19809">MTTLLVARHGETDWNREGRWQGWADPPLNDTGREQARRLAEELRSTDFDAVYSSDLRRALETAEILAAPHGAPVVADAGLREIDVGSWSGLTRAEIEERFPDGKRPDGETHEQHGARVRAAVIRIAGEHLGERILLVTHGGTIRSIHDVISDLPYHPVPNCHVLEVHFRDDRLTAPIG</sequence>
<reference evidence="5" key="1">
    <citation type="submission" date="2016-04" db="EMBL/GenBank/DDBJ databases">
        <title>Exploring the genomic information of specific uncultured soil bacteria through a new metagenomic library-based strategy.</title>
        <authorList>
            <person name="Liu Y."/>
            <person name="Zhang R."/>
        </authorList>
    </citation>
    <scope>NUCLEOTIDE SEQUENCE</scope>
</reference>
<evidence type="ECO:0000313" key="5">
    <source>
        <dbReference type="EMBL" id="ALG05266.1"/>
    </source>
</evidence>
<feature type="binding site" evidence="4">
    <location>
        <begin position="8"/>
        <end position="15"/>
    </location>
    <ligand>
        <name>substrate</name>
    </ligand>
</feature>
<keyword evidence="2" id="KW-0413">Isomerase</keyword>
<dbReference type="SUPFAM" id="SSF53254">
    <property type="entry name" value="Phosphoglycerate mutase-like"/>
    <property type="match status" value="1"/>
</dbReference>
<dbReference type="InterPro" id="IPR029033">
    <property type="entry name" value="His_PPase_superfam"/>
</dbReference>
<dbReference type="PROSITE" id="PS00175">
    <property type="entry name" value="PG_MUTASE"/>
    <property type="match status" value="1"/>
</dbReference>
<accession>A0A0N9HTQ0</accession>
<dbReference type="Gene3D" id="3.40.50.1240">
    <property type="entry name" value="Phosphoglycerate mutase-like"/>
    <property type="match status" value="1"/>
</dbReference>
<dbReference type="AlphaFoldDB" id="A0A0N9HTQ0"/>
<dbReference type="PANTHER" id="PTHR48100">
    <property type="entry name" value="BROAD-SPECIFICITY PHOSPHATASE YOR283W-RELATED"/>
    <property type="match status" value="1"/>
</dbReference>
<feature type="active site" description="Proton donor/acceptor" evidence="3">
    <location>
        <position position="82"/>
    </location>
</feature>
<dbReference type="InterPro" id="IPR013078">
    <property type="entry name" value="His_Pase_superF_clade-1"/>
</dbReference>
<dbReference type="GO" id="GO:0005737">
    <property type="term" value="C:cytoplasm"/>
    <property type="evidence" value="ECO:0007669"/>
    <property type="project" value="TreeGrafter"/>
</dbReference>
<protein>
    <submittedName>
        <fullName evidence="5">Alpha-ribazole phosphatase</fullName>
    </submittedName>
</protein>
<dbReference type="PANTHER" id="PTHR48100:SF1">
    <property type="entry name" value="HISTIDINE PHOSPHATASE FAMILY PROTEIN-RELATED"/>
    <property type="match status" value="1"/>
</dbReference>
<keyword evidence="1" id="KW-0324">Glycolysis</keyword>
<dbReference type="EMBL" id="KT342857">
    <property type="protein sequence ID" value="ALG05266.1"/>
    <property type="molecule type" value="Genomic_DNA"/>
</dbReference>
<proteinExistence type="predicted"/>
<dbReference type="InterPro" id="IPR050275">
    <property type="entry name" value="PGM_Phosphatase"/>
</dbReference>
<dbReference type="CDD" id="cd07067">
    <property type="entry name" value="HP_PGM_like"/>
    <property type="match status" value="1"/>
</dbReference>
<gene>
    <name evidence="5" type="primary">phoE</name>
    <name evidence="5" type="ORF">5G12_004</name>
</gene>
<feature type="binding site" evidence="4">
    <location>
        <position position="58"/>
    </location>
    <ligand>
        <name>substrate</name>
    </ligand>
</feature>
<dbReference type="InterPro" id="IPR001345">
    <property type="entry name" value="PG/BPGM_mutase_AS"/>
</dbReference>